<evidence type="ECO:0000313" key="3">
    <source>
        <dbReference type="Proteomes" id="UP000715781"/>
    </source>
</evidence>
<sequence>MTKPTILVLGATGKVGAKTAQILAQSGDVKVVAGVRSPQKAIGLQTSGIEVRHLDLDFQATLAPALTGIDRALLLTGYTVDMLKQSKAFLDTAKHMGVEHIVHIGASGAPTNEVAHWGWHQLIEKYIEALGFSFAHLRPEAFMENILSFGWLNRSVLTNYIANARWSWVSCDDVAVIAAETLLHPQQHQGQIYPLGYDAATIPEIAALLTEIIGRSFQVDNRSPEEFLETILKAGGDPAYIQCVYQQLKLNIANAIPQADTTFNNFELITGRKPTTWRSLIQQQHSSFAY</sequence>
<evidence type="ECO:0000313" key="2">
    <source>
        <dbReference type="EMBL" id="MBW4565975.1"/>
    </source>
</evidence>
<dbReference type="PANTHER" id="PTHR43162">
    <property type="match status" value="1"/>
</dbReference>
<dbReference type="Gene3D" id="3.40.50.720">
    <property type="entry name" value="NAD(P)-binding Rossmann-like Domain"/>
    <property type="match status" value="1"/>
</dbReference>
<dbReference type="Gene3D" id="3.90.25.10">
    <property type="entry name" value="UDP-galactose 4-epimerase, domain 1"/>
    <property type="match status" value="1"/>
</dbReference>
<comment type="caution">
    <text evidence="2">The sequence shown here is derived from an EMBL/GenBank/DDBJ whole genome shotgun (WGS) entry which is preliminary data.</text>
</comment>
<dbReference type="AlphaFoldDB" id="A0A951Q583"/>
<evidence type="ECO:0000259" key="1">
    <source>
        <dbReference type="Pfam" id="PF05368"/>
    </source>
</evidence>
<dbReference type="InterPro" id="IPR036291">
    <property type="entry name" value="NAD(P)-bd_dom_sf"/>
</dbReference>
<dbReference type="SUPFAM" id="SSF51735">
    <property type="entry name" value="NAD(P)-binding Rossmann-fold domains"/>
    <property type="match status" value="1"/>
</dbReference>
<dbReference type="EMBL" id="JAHHHN010000054">
    <property type="protein sequence ID" value="MBW4565975.1"/>
    <property type="molecule type" value="Genomic_DNA"/>
</dbReference>
<proteinExistence type="predicted"/>
<dbReference type="InterPro" id="IPR008030">
    <property type="entry name" value="NmrA-like"/>
</dbReference>
<dbReference type="Proteomes" id="UP000715781">
    <property type="component" value="Unassembled WGS sequence"/>
</dbReference>
<dbReference type="PANTHER" id="PTHR43162:SF1">
    <property type="entry name" value="PRESTALK A DIFFERENTIATION PROTEIN A"/>
    <property type="match status" value="1"/>
</dbReference>
<reference evidence="2" key="2">
    <citation type="journal article" date="2022" name="Microbiol. Resour. Announc.">
        <title>Metagenome Sequencing to Explore Phylogenomics of Terrestrial Cyanobacteria.</title>
        <authorList>
            <person name="Ward R.D."/>
            <person name="Stajich J.E."/>
            <person name="Johansen J.R."/>
            <person name="Huntemann M."/>
            <person name="Clum A."/>
            <person name="Foster B."/>
            <person name="Foster B."/>
            <person name="Roux S."/>
            <person name="Palaniappan K."/>
            <person name="Varghese N."/>
            <person name="Mukherjee S."/>
            <person name="Reddy T.B.K."/>
            <person name="Daum C."/>
            <person name="Copeland A."/>
            <person name="Chen I.A."/>
            <person name="Ivanova N.N."/>
            <person name="Kyrpides N.C."/>
            <person name="Shapiro N."/>
            <person name="Eloe-Fadrosh E.A."/>
            <person name="Pietrasiak N."/>
        </authorList>
    </citation>
    <scope>NUCLEOTIDE SEQUENCE</scope>
    <source>
        <strain evidence="2">JT2-VF2</strain>
    </source>
</reference>
<dbReference type="Pfam" id="PF05368">
    <property type="entry name" value="NmrA"/>
    <property type="match status" value="1"/>
</dbReference>
<organism evidence="2 3">
    <name type="scientific">Mojavia pulchra JT2-VF2</name>
    <dbReference type="NCBI Taxonomy" id="287848"/>
    <lineage>
        <taxon>Bacteria</taxon>
        <taxon>Bacillati</taxon>
        <taxon>Cyanobacteriota</taxon>
        <taxon>Cyanophyceae</taxon>
        <taxon>Nostocales</taxon>
        <taxon>Nostocaceae</taxon>
    </lineage>
</organism>
<dbReference type="InterPro" id="IPR051604">
    <property type="entry name" value="Ergot_Alk_Oxidoreductase"/>
</dbReference>
<reference evidence="2" key="1">
    <citation type="submission" date="2021-05" db="EMBL/GenBank/DDBJ databases">
        <authorList>
            <person name="Pietrasiak N."/>
            <person name="Ward R."/>
            <person name="Stajich J.E."/>
            <person name="Kurbessoian T."/>
        </authorList>
    </citation>
    <scope>NUCLEOTIDE SEQUENCE</scope>
    <source>
        <strain evidence="2">JT2-VF2</strain>
    </source>
</reference>
<protein>
    <submittedName>
        <fullName evidence="2">NmrA family NAD(P)-binding protein</fullName>
    </submittedName>
</protein>
<name>A0A951Q583_9NOST</name>
<gene>
    <name evidence="2" type="ORF">KME32_33845</name>
</gene>
<feature type="domain" description="NmrA-like" evidence="1">
    <location>
        <begin position="3"/>
        <end position="237"/>
    </location>
</feature>
<accession>A0A951Q583</accession>